<proteinExistence type="predicted"/>
<dbReference type="EMBL" id="JAUUTY010000004">
    <property type="protein sequence ID" value="KAK1646616.1"/>
    <property type="molecule type" value="Genomic_DNA"/>
</dbReference>
<sequence length="444" mass="50537">MRQVEKWRSGLPEPDVHLDEWIMLHHALPHVAEFTFLQLGTSRYVTIDLSEVHTRYYFVGFCRGVIVLAQKTPHKIRLLNPLTKKYTMFEAQMPSVFLKSVDVIKSLTMVFVTAHYPSEIGWVDESTPTKDIDKDTFETYQWSPEVVVVVVVAGEGGGGRRRRREEEEVVVVVVVEKKEEVVVGGEVRKMEKWSSRRFGAGQIQNFRAKLAHGYLCIACSDEEAAGAAELMECPLAPFPVKYLGIPLSTRWLTAASFQPLVDRLAHKLPTWRASMMPRAGRLALIRAVLTAIPLHQLMVLSLNKKTLKWVNKILRRFLWAGRAEANGGHCHVNWSRVCRPQCLGGVGIPDLARTAIILRVRWIWRMRTDPLRPWRGLDMQFSKAELDILAASTSMVLGNGESALFWEDRWLDGKSVKEMAPEHTRWYLNTAGRRVRSTALGFPT</sequence>
<protein>
    <submittedName>
        <fullName evidence="1">Uncharacterized protein</fullName>
    </submittedName>
</protein>
<dbReference type="AlphaFoldDB" id="A0AAD8S864"/>
<dbReference type="Proteomes" id="UP001231189">
    <property type="component" value="Unassembled WGS sequence"/>
</dbReference>
<keyword evidence="2" id="KW-1185">Reference proteome</keyword>
<evidence type="ECO:0000313" key="1">
    <source>
        <dbReference type="EMBL" id="KAK1646616.1"/>
    </source>
</evidence>
<accession>A0AAD8S864</accession>
<dbReference type="PANTHER" id="PTHR33116">
    <property type="entry name" value="REVERSE TRANSCRIPTASE ZINC-BINDING DOMAIN-CONTAINING PROTEIN-RELATED-RELATED"/>
    <property type="match status" value="1"/>
</dbReference>
<gene>
    <name evidence="1" type="ORF">QYE76_064421</name>
</gene>
<evidence type="ECO:0000313" key="2">
    <source>
        <dbReference type="Proteomes" id="UP001231189"/>
    </source>
</evidence>
<name>A0AAD8S864_LOLMU</name>
<reference evidence="1" key="1">
    <citation type="submission" date="2023-07" db="EMBL/GenBank/DDBJ databases">
        <title>A chromosome-level genome assembly of Lolium multiflorum.</title>
        <authorList>
            <person name="Chen Y."/>
            <person name="Copetti D."/>
            <person name="Kolliker R."/>
            <person name="Studer B."/>
        </authorList>
    </citation>
    <scope>NUCLEOTIDE SEQUENCE</scope>
    <source>
        <strain evidence="1">02402/16</strain>
        <tissue evidence="1">Leaf</tissue>
    </source>
</reference>
<dbReference type="PANTHER" id="PTHR33116:SF78">
    <property type="entry name" value="OS12G0587133 PROTEIN"/>
    <property type="match status" value="1"/>
</dbReference>
<comment type="caution">
    <text evidence="1">The sequence shown here is derived from an EMBL/GenBank/DDBJ whole genome shotgun (WGS) entry which is preliminary data.</text>
</comment>
<organism evidence="1 2">
    <name type="scientific">Lolium multiflorum</name>
    <name type="common">Italian ryegrass</name>
    <name type="synonym">Lolium perenne subsp. multiflorum</name>
    <dbReference type="NCBI Taxonomy" id="4521"/>
    <lineage>
        <taxon>Eukaryota</taxon>
        <taxon>Viridiplantae</taxon>
        <taxon>Streptophyta</taxon>
        <taxon>Embryophyta</taxon>
        <taxon>Tracheophyta</taxon>
        <taxon>Spermatophyta</taxon>
        <taxon>Magnoliopsida</taxon>
        <taxon>Liliopsida</taxon>
        <taxon>Poales</taxon>
        <taxon>Poaceae</taxon>
        <taxon>BOP clade</taxon>
        <taxon>Pooideae</taxon>
        <taxon>Poodae</taxon>
        <taxon>Poeae</taxon>
        <taxon>Poeae Chloroplast Group 2 (Poeae type)</taxon>
        <taxon>Loliodinae</taxon>
        <taxon>Loliinae</taxon>
        <taxon>Lolium</taxon>
    </lineage>
</organism>